<protein>
    <submittedName>
        <fullName evidence="2">Uncharacterized protein</fullName>
    </submittedName>
</protein>
<feature type="region of interest" description="Disordered" evidence="1">
    <location>
        <begin position="1"/>
        <end position="41"/>
    </location>
</feature>
<feature type="compositionally biased region" description="Basic and acidic residues" evidence="1">
    <location>
        <begin position="138"/>
        <end position="152"/>
    </location>
</feature>
<dbReference type="Proteomes" id="UP001633002">
    <property type="component" value="Unassembled WGS sequence"/>
</dbReference>
<evidence type="ECO:0000256" key="1">
    <source>
        <dbReference type="SAM" id="MobiDB-lite"/>
    </source>
</evidence>
<reference evidence="2 3" key="1">
    <citation type="submission" date="2024-09" db="EMBL/GenBank/DDBJ databases">
        <title>Chromosome-scale assembly of Riccia sorocarpa.</title>
        <authorList>
            <person name="Paukszto L."/>
        </authorList>
    </citation>
    <scope>NUCLEOTIDE SEQUENCE [LARGE SCALE GENOMIC DNA]</scope>
    <source>
        <strain evidence="2">LP-2024</strain>
        <tissue evidence="2">Aerial parts of the thallus</tissue>
    </source>
</reference>
<name>A0ABD3HCD2_9MARC</name>
<dbReference type="EMBL" id="JBJQOH010000004">
    <property type="protein sequence ID" value="KAL3689177.1"/>
    <property type="molecule type" value="Genomic_DNA"/>
</dbReference>
<keyword evidence="3" id="KW-1185">Reference proteome</keyword>
<sequence length="238" mass="26089">MTAVTVGSGSRQSMKQIKEAARGKRSAENLTPKLKPKKPVKATKELQVSITVGIVEQDRELQVFEKLKQFVDARASIGIVSLERGDSNLQLHAQGALSLQSTSTRAIKTEISTAIDKVQAHKTEAGNRQPGKTQPQRQAEKEEDENRAADAQDMRSVVHELLKAGYVIAVHRPEVNNDSLDQPPKPHRPPLQKAQARDGSATQDTPPKSLEQSSEDSKPYGDYIPLCRTGADLSEEEP</sequence>
<gene>
    <name evidence="2" type="ORF">R1sor_015486</name>
</gene>
<evidence type="ECO:0000313" key="2">
    <source>
        <dbReference type="EMBL" id="KAL3689177.1"/>
    </source>
</evidence>
<feature type="compositionally biased region" description="Polar residues" evidence="1">
    <location>
        <begin position="1"/>
        <end position="15"/>
    </location>
</feature>
<evidence type="ECO:0000313" key="3">
    <source>
        <dbReference type="Proteomes" id="UP001633002"/>
    </source>
</evidence>
<feature type="compositionally biased region" description="Basic and acidic residues" evidence="1">
    <location>
        <begin position="16"/>
        <end position="27"/>
    </location>
</feature>
<feature type="region of interest" description="Disordered" evidence="1">
    <location>
        <begin position="174"/>
        <end position="238"/>
    </location>
</feature>
<dbReference type="AlphaFoldDB" id="A0ABD3HCD2"/>
<feature type="region of interest" description="Disordered" evidence="1">
    <location>
        <begin position="120"/>
        <end position="152"/>
    </location>
</feature>
<accession>A0ABD3HCD2</accession>
<feature type="compositionally biased region" description="Polar residues" evidence="1">
    <location>
        <begin position="200"/>
        <end position="212"/>
    </location>
</feature>
<comment type="caution">
    <text evidence="2">The sequence shown here is derived from an EMBL/GenBank/DDBJ whole genome shotgun (WGS) entry which is preliminary data.</text>
</comment>
<organism evidence="2 3">
    <name type="scientific">Riccia sorocarpa</name>
    <dbReference type="NCBI Taxonomy" id="122646"/>
    <lineage>
        <taxon>Eukaryota</taxon>
        <taxon>Viridiplantae</taxon>
        <taxon>Streptophyta</taxon>
        <taxon>Embryophyta</taxon>
        <taxon>Marchantiophyta</taxon>
        <taxon>Marchantiopsida</taxon>
        <taxon>Marchantiidae</taxon>
        <taxon>Marchantiales</taxon>
        <taxon>Ricciaceae</taxon>
        <taxon>Riccia</taxon>
    </lineage>
</organism>
<proteinExistence type="predicted"/>